<dbReference type="GO" id="GO:0006816">
    <property type="term" value="P:calcium ion transport"/>
    <property type="evidence" value="ECO:0007669"/>
    <property type="project" value="TreeGrafter"/>
</dbReference>
<feature type="domain" description="PKD" evidence="7">
    <location>
        <begin position="426"/>
        <end position="511"/>
    </location>
</feature>
<dbReference type="NCBIfam" id="TIGR04131">
    <property type="entry name" value="Bac_Flav_CTERM"/>
    <property type="match status" value="1"/>
</dbReference>
<keyword evidence="4 6" id="KW-1133">Transmembrane helix</keyword>
<reference evidence="8 9" key="1">
    <citation type="submission" date="2018-03" db="EMBL/GenBank/DDBJ databases">
        <title>Genomic Encyclopedia of Archaeal and Bacterial Type Strains, Phase II (KMG-II): from individual species to whole genera.</title>
        <authorList>
            <person name="Goeker M."/>
        </authorList>
    </citation>
    <scope>NUCLEOTIDE SEQUENCE [LARGE SCALE GENOMIC DNA]</scope>
    <source>
        <strain evidence="8 9">DSM 18107</strain>
    </source>
</reference>
<dbReference type="Gene3D" id="2.60.40.10">
    <property type="entry name" value="Immunoglobulins"/>
    <property type="match status" value="15"/>
</dbReference>
<dbReference type="Pfam" id="PF18911">
    <property type="entry name" value="PKD_4"/>
    <property type="match status" value="12"/>
</dbReference>
<dbReference type="GO" id="GO:0005886">
    <property type="term" value="C:plasma membrane"/>
    <property type="evidence" value="ECO:0007669"/>
    <property type="project" value="TreeGrafter"/>
</dbReference>
<feature type="domain" description="PKD" evidence="7">
    <location>
        <begin position="288"/>
        <end position="349"/>
    </location>
</feature>
<feature type="domain" description="PKD" evidence="7">
    <location>
        <begin position="930"/>
        <end position="1004"/>
    </location>
</feature>
<dbReference type="PROSITE" id="PS50093">
    <property type="entry name" value="PKD"/>
    <property type="match status" value="13"/>
</dbReference>
<accession>A0A2P8GGG2</accession>
<name>A0A2P8GGG2_9BACT</name>
<protein>
    <submittedName>
        <fullName evidence="8">Gliding motility-associated-like protein</fullName>
    </submittedName>
</protein>
<dbReference type="EMBL" id="PYGK01000003">
    <property type="protein sequence ID" value="PSL33059.1"/>
    <property type="molecule type" value="Genomic_DNA"/>
</dbReference>
<dbReference type="InterPro" id="IPR026341">
    <property type="entry name" value="T9SS_type_B"/>
</dbReference>
<dbReference type="Pfam" id="PF13585">
    <property type="entry name" value="CHU_C"/>
    <property type="match status" value="1"/>
</dbReference>
<comment type="subcellular location">
    <subcellularLocation>
        <location evidence="1">Membrane</location>
        <topology evidence="1">Multi-pass membrane protein</topology>
    </subcellularLocation>
</comment>
<keyword evidence="3" id="KW-0677">Repeat</keyword>
<sequence length="1682" mass="178387">MLHSNNFYVILGQPLNALCKVYVLIFTDQYFYHIILFFYFLHSIFHPELASTDNSHIRKMKHQYLRQFTHFWYATSCFIVLFLLSGAKARAQNTVAFTADNWSGCGAVFVQFLNQSSPVGTASWDFGDGGATSSLWNPTRSFNRPGNFTVTLTVTFPNGQVSSAQHVVNVYNKPTVAFSTSTLTGCTPLNISFTDQSTAGDGSISSINWDFGDGNGAVGSTTSHSYDKGGNITATSIVTNSFGCTSSGSQTLQINATPQVSFTSNNQGGCRAPTTVNFTNTTTLNTVGAPPAMTYLWDFGDGSTSPSQHPSHDYTTTGTFTVKLTATTTSGCTQTFTAPNYIVVNTAVADFTIQRDACAGNNVTFTNTTVPAPVSSDWTFSDGTVITTKNAVKNFPTAGNYSVTLKSISADGCEAIVTRNFTISAPPTINFTMSPPAACLVPVNVQFTTAGAGATAWTWDFADGTSSALQNPLHTFTAEGTYNVKVIATSAIGCKDSANNSITIQKPTLAITGTARGCAPLNATFGTTIVSADPVVSYAWDFGDGSTSNAATPSHVYASSGRYTVILTITTRTGCTQTATYDVRVGNPINVNFSVDQNSGCQPTIFKFTDLSTPAVGGLTYQWTFEENGSAPGTSGVRNPTYVFNTIGMHDVTLTVINNGCSQSLTKTDYIETFAPISHFIVGTVDCANPFVRVFTDNTNWGTGIVGTYSWDFGDGTSSTIPSPTHTYAADGTYTVVLSVSNGTCTSTFSAVVRVITLKPVIYATPNVVCLGTSTTFSVDPFPPGTISSFRWDFGDGRTGGGTSKPVVTYRNAGTYNVVYTAMDVNGCPHASDPLRVDVNGSVSKFVVDPRQCKDQPVSFTDQSTTRAGNTIATWTFDFGDGSAPVVYNTQPINITHTYSVAQDYTVTLTVTDNTGCSNTSTQPVTIPEITASFSAKSNIACLNIPFQFDNASVTEPLTYAWTFGDGGTSTDKDPAHIYTAAGTYTVGLVVTSATGCTAQTSTTDFLKVPNPIADFTFPNVAGDICPPVKVQFTNNSSDYVKTSWDFGDGGASDEDNPLHNYIKPGTFPVTLTVYSEGGCASPVAGPKDITIAGPDGSFSVTPESGCWPLTASMTAVSATAQRFIWDFGDGYSVRTTTPASPSYTYQKEGVYYPVVLLEDARGCTVPAAGSPKITVDRIIPAFGADVTQACDGGTVVFTDSTKGVSITDGMAATYVWDFGVSGRTDDVATGPNPTFIYDAPGTYTVTMTATSYYGCVKDTTMQIEIEAKPVAQITPVTSVCVGTPVQLVGTDTRSLPGTTWNWTTNNQQYNVQTLPAITYPQAGIYPTQLIITSASGLCKDTAVENVQVDAYPTLSPTPIAASICRGQSVTLQTNTQAGVDITWTDYNISDVKSASPVVTPDMDTTYHVVVTNATGCSAQGDVKVTVSQPFAIQVNSGDICPGGAVQLQAQGAVTYKWTPATGLNNPNIANPLATPDSTTVYQVIGFGNDNCFTDTLSSTVTVHPAPVVDAGADMEVATGTVVQLPVTGSSDITQIEWSPAASLSCVDCLAPVATPRENTTYHVKVTNAYGCTTIDDVTITLVCSSGAIFLPNTFSPNGDGANDIFYIRGKGVKAAKSFRIYNRWGQQVFERTNFNVEDPVYGWDGRVNGQPVDPDVFIYVAELVCDSNETFTLKGNVMLVR</sequence>
<keyword evidence="2 6" id="KW-0812">Transmembrane</keyword>
<dbReference type="PANTHER" id="PTHR46730:SF1">
    <property type="entry name" value="PLAT DOMAIN-CONTAINING PROTEIN"/>
    <property type="match status" value="1"/>
</dbReference>
<dbReference type="SUPFAM" id="SSF49299">
    <property type="entry name" value="PKD domain"/>
    <property type="match status" value="14"/>
</dbReference>
<feature type="domain" description="PKD" evidence="7">
    <location>
        <begin position="785"/>
        <end position="827"/>
    </location>
</feature>
<evidence type="ECO:0000256" key="5">
    <source>
        <dbReference type="ARBA" id="ARBA00023136"/>
    </source>
</evidence>
<feature type="transmembrane region" description="Helical" evidence="6">
    <location>
        <begin position="30"/>
        <end position="49"/>
    </location>
</feature>
<dbReference type="Pfam" id="PF00801">
    <property type="entry name" value="PKD"/>
    <property type="match status" value="1"/>
</dbReference>
<evidence type="ECO:0000256" key="2">
    <source>
        <dbReference type="ARBA" id="ARBA00022692"/>
    </source>
</evidence>
<dbReference type="InterPro" id="IPR013783">
    <property type="entry name" value="Ig-like_fold"/>
</dbReference>
<feature type="domain" description="PKD" evidence="7">
    <location>
        <begin position="708"/>
        <end position="755"/>
    </location>
</feature>
<keyword evidence="9" id="KW-1185">Reference proteome</keyword>
<feature type="domain" description="PKD" evidence="7">
    <location>
        <begin position="1210"/>
        <end position="1271"/>
    </location>
</feature>
<comment type="caution">
    <text evidence="8">The sequence shown here is derived from an EMBL/GenBank/DDBJ whole genome shotgun (WGS) entry which is preliminary data.</text>
</comment>
<dbReference type="PANTHER" id="PTHR46730">
    <property type="entry name" value="POLYCYSTIN-1"/>
    <property type="match status" value="1"/>
</dbReference>
<dbReference type="InterPro" id="IPR022409">
    <property type="entry name" value="PKD/Chitinase_dom"/>
</dbReference>
<evidence type="ECO:0000313" key="8">
    <source>
        <dbReference type="EMBL" id="PSL33059.1"/>
    </source>
</evidence>
<keyword evidence="5 6" id="KW-0472">Membrane</keyword>
<dbReference type="Proteomes" id="UP000240978">
    <property type="component" value="Unassembled WGS sequence"/>
</dbReference>
<evidence type="ECO:0000259" key="7">
    <source>
        <dbReference type="PROSITE" id="PS50093"/>
    </source>
</evidence>
<feature type="domain" description="PKD" evidence="7">
    <location>
        <begin position="1124"/>
        <end position="1163"/>
    </location>
</feature>
<dbReference type="InterPro" id="IPR000601">
    <property type="entry name" value="PKD_dom"/>
</dbReference>
<feature type="domain" description="PKD" evidence="7">
    <location>
        <begin position="864"/>
        <end position="927"/>
    </location>
</feature>
<dbReference type="SMART" id="SM00089">
    <property type="entry name" value="PKD"/>
    <property type="match status" value="15"/>
</dbReference>
<evidence type="ECO:0000256" key="6">
    <source>
        <dbReference type="SAM" id="Phobius"/>
    </source>
</evidence>
<evidence type="ECO:0000256" key="3">
    <source>
        <dbReference type="ARBA" id="ARBA00022737"/>
    </source>
</evidence>
<evidence type="ECO:0000256" key="4">
    <source>
        <dbReference type="ARBA" id="ARBA00022989"/>
    </source>
</evidence>
<dbReference type="CDD" id="cd00146">
    <property type="entry name" value="PKD"/>
    <property type="match status" value="12"/>
</dbReference>
<feature type="domain" description="PKD" evidence="7">
    <location>
        <begin position="531"/>
        <end position="585"/>
    </location>
</feature>
<feature type="domain" description="PKD" evidence="7">
    <location>
        <begin position="346"/>
        <end position="426"/>
    </location>
</feature>
<feature type="domain" description="PKD" evidence="7">
    <location>
        <begin position="174"/>
        <end position="254"/>
    </location>
</feature>
<proteinExistence type="predicted"/>
<evidence type="ECO:0000256" key="1">
    <source>
        <dbReference type="ARBA" id="ARBA00004141"/>
    </source>
</evidence>
<evidence type="ECO:0000313" key="9">
    <source>
        <dbReference type="Proteomes" id="UP000240978"/>
    </source>
</evidence>
<dbReference type="InterPro" id="IPR035986">
    <property type="entry name" value="PKD_dom_sf"/>
</dbReference>
<feature type="domain" description="PKD" evidence="7">
    <location>
        <begin position="117"/>
        <end position="170"/>
    </location>
</feature>
<dbReference type="GO" id="GO:0005261">
    <property type="term" value="F:monoatomic cation channel activity"/>
    <property type="evidence" value="ECO:0007669"/>
    <property type="project" value="TreeGrafter"/>
</dbReference>
<feature type="transmembrane region" description="Helical" evidence="6">
    <location>
        <begin position="70"/>
        <end position="87"/>
    </location>
</feature>
<gene>
    <name evidence="8" type="ORF">CLV42_10341</name>
</gene>
<organism evidence="8 9">
    <name type="scientific">Chitinophaga ginsengisoli</name>
    <dbReference type="NCBI Taxonomy" id="363837"/>
    <lineage>
        <taxon>Bacteria</taxon>
        <taxon>Pseudomonadati</taxon>
        <taxon>Bacteroidota</taxon>
        <taxon>Chitinophagia</taxon>
        <taxon>Chitinophagales</taxon>
        <taxon>Chitinophagaceae</taxon>
        <taxon>Chitinophaga</taxon>
    </lineage>
</organism>
<feature type="domain" description="PKD" evidence="7">
    <location>
        <begin position="1012"/>
        <end position="1079"/>
    </location>
</feature>